<accession>A0A1G5SCP1</accession>
<sequence>MRPIKLDIMRWFADKEKLLPQTVKTSIREGLIYEENCMR</sequence>
<keyword evidence="2" id="KW-1185">Reference proteome</keyword>
<organism evidence="1 2">
    <name type="scientific">Nitrosomonas mobilis</name>
    <dbReference type="NCBI Taxonomy" id="51642"/>
    <lineage>
        <taxon>Bacteria</taxon>
        <taxon>Pseudomonadati</taxon>
        <taxon>Pseudomonadota</taxon>
        <taxon>Betaproteobacteria</taxon>
        <taxon>Nitrosomonadales</taxon>
        <taxon>Nitrosomonadaceae</taxon>
        <taxon>Nitrosomonas</taxon>
    </lineage>
</organism>
<gene>
    <name evidence="1" type="ORF">NSMM_310035</name>
</gene>
<proteinExistence type="predicted"/>
<reference evidence="1 2" key="1">
    <citation type="submission" date="2016-10" db="EMBL/GenBank/DDBJ databases">
        <authorList>
            <person name="de Groot N.N."/>
        </authorList>
    </citation>
    <scope>NUCLEOTIDE SEQUENCE [LARGE SCALE GENOMIC DNA]</scope>
    <source>
        <strain evidence="1">1</strain>
    </source>
</reference>
<protein>
    <submittedName>
        <fullName evidence="1">Uncharacterized protein</fullName>
    </submittedName>
</protein>
<evidence type="ECO:0000313" key="2">
    <source>
        <dbReference type="Proteomes" id="UP000198729"/>
    </source>
</evidence>
<evidence type="ECO:0000313" key="1">
    <source>
        <dbReference type="EMBL" id="SCZ84953.1"/>
    </source>
</evidence>
<dbReference type="STRING" id="51642.NSMM_310035"/>
<dbReference type="Proteomes" id="UP000198729">
    <property type="component" value="Unassembled WGS sequence"/>
</dbReference>
<dbReference type="AlphaFoldDB" id="A0A1G5SCP1"/>
<name>A0A1G5SCP1_9PROT</name>
<dbReference type="EMBL" id="FMWO01000038">
    <property type="protein sequence ID" value="SCZ84953.1"/>
    <property type="molecule type" value="Genomic_DNA"/>
</dbReference>